<keyword evidence="3" id="KW-0804">Transcription</keyword>
<evidence type="ECO:0000313" key="6">
    <source>
        <dbReference type="Proteomes" id="UP000641386"/>
    </source>
</evidence>
<dbReference type="SUPFAM" id="SSF46689">
    <property type="entry name" value="Homeodomain-like"/>
    <property type="match status" value="2"/>
</dbReference>
<keyword evidence="1" id="KW-0805">Transcription regulation</keyword>
<reference evidence="5" key="1">
    <citation type="journal article" date="2014" name="Int. J. Syst. Evol. Microbiol.">
        <title>Complete genome sequence of Corynebacterium casei LMG S-19264T (=DSM 44701T), isolated from a smear-ripened cheese.</title>
        <authorList>
            <consortium name="US DOE Joint Genome Institute (JGI-PGF)"/>
            <person name="Walter F."/>
            <person name="Albersmeier A."/>
            <person name="Kalinowski J."/>
            <person name="Ruckert C."/>
        </authorList>
    </citation>
    <scope>NUCLEOTIDE SEQUENCE</scope>
    <source>
        <strain evidence="5">JCM 3302</strain>
    </source>
</reference>
<comment type="caution">
    <text evidence="5">The sequence shown here is derived from an EMBL/GenBank/DDBJ whole genome shotgun (WGS) entry which is preliminary data.</text>
</comment>
<dbReference type="PROSITE" id="PS01124">
    <property type="entry name" value="HTH_ARAC_FAMILY_2"/>
    <property type="match status" value="1"/>
</dbReference>
<feature type="domain" description="HTH araC/xylS-type" evidence="4">
    <location>
        <begin position="191"/>
        <end position="289"/>
    </location>
</feature>
<dbReference type="PANTHER" id="PTHR46796">
    <property type="entry name" value="HTH-TYPE TRANSCRIPTIONAL ACTIVATOR RHAS-RELATED"/>
    <property type="match status" value="1"/>
</dbReference>
<organism evidence="5 6">
    <name type="scientific">Streptomyces spiralis</name>
    <dbReference type="NCBI Taxonomy" id="66376"/>
    <lineage>
        <taxon>Bacteria</taxon>
        <taxon>Bacillati</taxon>
        <taxon>Actinomycetota</taxon>
        <taxon>Actinomycetes</taxon>
        <taxon>Kitasatosporales</taxon>
        <taxon>Streptomycetaceae</taxon>
        <taxon>Streptomyces</taxon>
    </lineage>
</organism>
<keyword evidence="6" id="KW-1185">Reference proteome</keyword>
<keyword evidence="2" id="KW-0238">DNA-binding</keyword>
<dbReference type="Pfam" id="PF12833">
    <property type="entry name" value="HTH_18"/>
    <property type="match status" value="1"/>
</dbReference>
<reference evidence="5" key="2">
    <citation type="submission" date="2020-09" db="EMBL/GenBank/DDBJ databases">
        <authorList>
            <person name="Sun Q."/>
            <person name="Ohkuma M."/>
        </authorList>
    </citation>
    <scope>NUCLEOTIDE SEQUENCE</scope>
    <source>
        <strain evidence="5">JCM 3302</strain>
    </source>
</reference>
<name>A0A919ALZ5_9ACTN</name>
<dbReference type="InterPro" id="IPR018060">
    <property type="entry name" value="HTH_AraC"/>
</dbReference>
<sequence length="304" mass="32678">MRELGPADTVGILRRPGVRARHTSSGLGWERLYLSAQQEQPYSDLFDPAPTHLLILHLDGPVTVRRGRGGGARTRTVPAGGLFLQPAGRALAVELGGRLDTVHAYLADEALRDANDGRPVKLCEELGATDPLAEQLVLALEGAVRCWEPSARTYTDQLTGMLAAQLVRHHGVGGSAVPRPARSGLSARQLAAVRELMEERLAEPLPIADLAASASLSGSQFTRQFRASTGQSPHQFLLRLRLERACRLLRTGSAPIAEVAVACGFSHQEHLTRVMRARLGTTPAALRRAEGHRPGEATYVDSPG</sequence>
<gene>
    <name evidence="5" type="ORF">GCM10014715_80900</name>
</gene>
<dbReference type="InterPro" id="IPR050204">
    <property type="entry name" value="AraC_XylS_family_regulators"/>
</dbReference>
<dbReference type="SMART" id="SM00342">
    <property type="entry name" value="HTH_ARAC"/>
    <property type="match status" value="1"/>
</dbReference>
<evidence type="ECO:0000259" key="4">
    <source>
        <dbReference type="PROSITE" id="PS01124"/>
    </source>
</evidence>
<dbReference type="PANTHER" id="PTHR46796:SF14">
    <property type="entry name" value="TRANSCRIPTIONAL REGULATORY PROTEIN"/>
    <property type="match status" value="1"/>
</dbReference>
<evidence type="ECO:0000256" key="1">
    <source>
        <dbReference type="ARBA" id="ARBA00023015"/>
    </source>
</evidence>
<evidence type="ECO:0000256" key="3">
    <source>
        <dbReference type="ARBA" id="ARBA00023163"/>
    </source>
</evidence>
<dbReference type="EMBL" id="BNBC01000064">
    <property type="protein sequence ID" value="GHF13181.1"/>
    <property type="molecule type" value="Genomic_DNA"/>
</dbReference>
<evidence type="ECO:0000256" key="2">
    <source>
        <dbReference type="ARBA" id="ARBA00023125"/>
    </source>
</evidence>
<dbReference type="GO" id="GO:0043565">
    <property type="term" value="F:sequence-specific DNA binding"/>
    <property type="evidence" value="ECO:0007669"/>
    <property type="project" value="InterPro"/>
</dbReference>
<dbReference type="Gene3D" id="1.10.10.60">
    <property type="entry name" value="Homeodomain-like"/>
    <property type="match status" value="1"/>
</dbReference>
<proteinExistence type="predicted"/>
<dbReference type="GO" id="GO:0003700">
    <property type="term" value="F:DNA-binding transcription factor activity"/>
    <property type="evidence" value="ECO:0007669"/>
    <property type="project" value="InterPro"/>
</dbReference>
<dbReference type="Proteomes" id="UP000641386">
    <property type="component" value="Unassembled WGS sequence"/>
</dbReference>
<dbReference type="InterPro" id="IPR009057">
    <property type="entry name" value="Homeodomain-like_sf"/>
</dbReference>
<protein>
    <submittedName>
        <fullName evidence="5">AraC family transcriptional regulator</fullName>
    </submittedName>
</protein>
<dbReference type="AlphaFoldDB" id="A0A919ALZ5"/>
<accession>A0A919ALZ5</accession>
<dbReference type="RefSeq" id="WP_189907746.1">
    <property type="nucleotide sequence ID" value="NZ_BNBC01000064.1"/>
</dbReference>
<evidence type="ECO:0000313" key="5">
    <source>
        <dbReference type="EMBL" id="GHF13181.1"/>
    </source>
</evidence>